<gene>
    <name evidence="1" type="ORF">LMG31841_03550</name>
</gene>
<comment type="caution">
    <text evidence="1">The sequence shown here is derived from an EMBL/GenBank/DDBJ whole genome shotgun (WGS) entry which is preliminary data.</text>
</comment>
<dbReference type="Proteomes" id="UP000789704">
    <property type="component" value="Unassembled WGS sequence"/>
</dbReference>
<dbReference type="RefSeq" id="WP_228879366.1">
    <property type="nucleotide sequence ID" value="NZ_CAJQZC010000006.1"/>
</dbReference>
<dbReference type="EMBL" id="CAJQZC010000006">
    <property type="protein sequence ID" value="CAG4906354.1"/>
    <property type="molecule type" value="Genomic_DNA"/>
</dbReference>
<evidence type="ECO:0000313" key="1">
    <source>
        <dbReference type="EMBL" id="CAG4906354.1"/>
    </source>
</evidence>
<proteinExistence type="predicted"/>
<evidence type="ECO:0000313" key="2">
    <source>
        <dbReference type="Proteomes" id="UP000789704"/>
    </source>
</evidence>
<name>A0A9N8RYK4_9BURK</name>
<keyword evidence="2" id="KW-1185">Reference proteome</keyword>
<sequence>MSYVTDNPTRYVSVVVNGHTQRFRDQAILQVEGAMPKKRIIMALRSAQAAIEAALTALLEGAHIEHYRAMSVRRRLDEHWCIAGQAPAMARTNFRAMEILAGFQQAAARHIGGVSA</sequence>
<reference evidence="1" key="1">
    <citation type="submission" date="2021-04" db="EMBL/GenBank/DDBJ databases">
        <authorList>
            <person name="Vanwijnsberghe S."/>
        </authorList>
    </citation>
    <scope>NUCLEOTIDE SEQUENCE</scope>
    <source>
        <strain evidence="1">LMG 31841</strain>
    </source>
</reference>
<accession>A0A9N8RYK4</accession>
<organism evidence="1 2">
    <name type="scientific">Paraburkholderia saeva</name>
    <dbReference type="NCBI Taxonomy" id="2777537"/>
    <lineage>
        <taxon>Bacteria</taxon>
        <taxon>Pseudomonadati</taxon>
        <taxon>Pseudomonadota</taxon>
        <taxon>Betaproteobacteria</taxon>
        <taxon>Burkholderiales</taxon>
        <taxon>Burkholderiaceae</taxon>
        <taxon>Paraburkholderia</taxon>
    </lineage>
</organism>
<protein>
    <submittedName>
        <fullName evidence="1">Uncharacterized protein</fullName>
    </submittedName>
</protein>
<dbReference type="AlphaFoldDB" id="A0A9N8RYK4"/>